<dbReference type="AlphaFoldDB" id="A0A0E2E1G4"/>
<proteinExistence type="predicted"/>
<dbReference type="HOGENOM" id="CLU_147269_1_0_12"/>
<name>A0A0E2E1G4_TREDN</name>
<evidence type="ECO:0000313" key="2">
    <source>
        <dbReference type="EMBL" id="EMB30498.1"/>
    </source>
</evidence>
<gene>
    <name evidence="2" type="ORF">HMPREF9726_02183</name>
</gene>
<evidence type="ECO:0000259" key="1">
    <source>
        <dbReference type="Pfam" id="PF08349"/>
    </source>
</evidence>
<dbReference type="EMBL" id="AGDV01000021">
    <property type="protein sequence ID" value="EMB30498.1"/>
    <property type="molecule type" value="Genomic_DNA"/>
</dbReference>
<sequence length="128" mass="15370">MNDNKKISQKLWAQNKYLVLSKSQKIYKDIRELLKKEDIAPDEVQLLIDQAIKLEENPKEVINSLQHIWGYFKNCAEKNAKEKFLNMIELYKYGKINKKEILIYLLTLLKKYPNKYLEDSNIFKEEEN</sequence>
<dbReference type="PATRIC" id="fig|999432.5.peg.2266"/>
<comment type="caution">
    <text evidence="2">The sequence shown here is derived from an EMBL/GenBank/DDBJ whole genome shotgun (WGS) entry which is preliminary data.</text>
</comment>
<accession>A0A0E2E1G4</accession>
<reference evidence="2" key="1">
    <citation type="submission" date="2012-01" db="EMBL/GenBank/DDBJ databases">
        <title>The Genome Sequence of Treponema denticola H-22.</title>
        <authorList>
            <consortium name="The Broad Institute Genome Sequencing Platform"/>
            <person name="Earl A."/>
            <person name="Ward D."/>
            <person name="Feldgarden M."/>
            <person name="Gevers D."/>
            <person name="Blanton J.M."/>
            <person name="Fenno C.J."/>
            <person name="Baranova O.V."/>
            <person name="Mathney J."/>
            <person name="Dewhirst F.E."/>
            <person name="Izard J."/>
            <person name="Young S.K."/>
            <person name="Zeng Q."/>
            <person name="Gargeya S."/>
            <person name="Fitzgerald M."/>
            <person name="Haas B."/>
            <person name="Abouelleil A."/>
            <person name="Alvarado L."/>
            <person name="Arachchi H.M."/>
            <person name="Berlin A."/>
            <person name="Chapman S.B."/>
            <person name="Gearin G."/>
            <person name="Goldberg J."/>
            <person name="Griggs A."/>
            <person name="Gujja S."/>
            <person name="Hansen M."/>
            <person name="Heiman D."/>
            <person name="Howarth C."/>
            <person name="Larimer J."/>
            <person name="Lui A."/>
            <person name="MacDonald P.J.P."/>
            <person name="McCowen C."/>
            <person name="Montmayeur A."/>
            <person name="Murphy C."/>
            <person name="Neiman D."/>
            <person name="Pearson M."/>
            <person name="Priest M."/>
            <person name="Roberts A."/>
            <person name="Saif S."/>
            <person name="Shea T."/>
            <person name="Sisk P."/>
            <person name="Stolte C."/>
            <person name="Sykes S."/>
            <person name="Wortman J."/>
            <person name="Nusbaum C."/>
            <person name="Birren B."/>
        </authorList>
    </citation>
    <scope>NUCLEOTIDE SEQUENCE [LARGE SCALE GENOMIC DNA]</scope>
    <source>
        <strain evidence="2">H-22</strain>
    </source>
</reference>
<dbReference type="Pfam" id="PF08349">
    <property type="entry name" value="DUF1722"/>
    <property type="match status" value="1"/>
</dbReference>
<dbReference type="InterPro" id="IPR013560">
    <property type="entry name" value="DUF1722"/>
</dbReference>
<feature type="domain" description="DUF1722" evidence="1">
    <location>
        <begin position="16"/>
        <end position="124"/>
    </location>
</feature>
<dbReference type="PIRSF" id="PIRSF032441">
    <property type="entry name" value="UCP032441"/>
    <property type="match status" value="1"/>
</dbReference>
<dbReference type="InterPro" id="IPR016996">
    <property type="entry name" value="UCP032441"/>
</dbReference>
<protein>
    <recommendedName>
        <fullName evidence="1">DUF1722 domain-containing protein</fullName>
    </recommendedName>
</protein>
<dbReference type="RefSeq" id="WP_002670048.1">
    <property type="nucleotide sequence ID" value="NZ_CM001795.1"/>
</dbReference>
<organism evidence="2">
    <name type="scientific">Treponema denticola H-22</name>
    <dbReference type="NCBI Taxonomy" id="999432"/>
    <lineage>
        <taxon>Bacteria</taxon>
        <taxon>Pseudomonadati</taxon>
        <taxon>Spirochaetota</taxon>
        <taxon>Spirochaetia</taxon>
        <taxon>Spirochaetales</taxon>
        <taxon>Treponemataceae</taxon>
        <taxon>Treponema</taxon>
    </lineage>
</organism>
<dbReference type="Proteomes" id="UP000011705">
    <property type="component" value="Chromosome"/>
</dbReference>